<gene>
    <name evidence="2" type="ORF">CPB83DRAFT_857672</name>
</gene>
<accession>A0A9P6ECY5</accession>
<evidence type="ECO:0000313" key="2">
    <source>
        <dbReference type="EMBL" id="KAF9526524.1"/>
    </source>
</evidence>
<feature type="compositionally biased region" description="Basic and acidic residues" evidence="1">
    <location>
        <begin position="56"/>
        <end position="65"/>
    </location>
</feature>
<protein>
    <submittedName>
        <fullName evidence="2">Uncharacterized protein</fullName>
    </submittedName>
</protein>
<dbReference type="EMBL" id="MU157870">
    <property type="protein sequence ID" value="KAF9526524.1"/>
    <property type="molecule type" value="Genomic_DNA"/>
</dbReference>
<sequence>MSVTSETASQRLVPGAPPLALLSKSQRKKRRAQGKSENEPDTPITGDATSAAVLEKAPEPSEVREGSLAPELISRSASVLPEEDVLLKPSPIVDLVTKRLKATTKKIGRITPYASTDPEKLNDDQKRSVKQLPTLEAIQKELGEVKKAIEVHEQEISQEIASRRLEAEKADKARVADAVIAAETALVQKTNEVFELLRLRSSLNTGASDISSLADSAEISTLYSVADILLSEDAEQRHSTLNGLLRGIGSHGTVSYPRLLIITQQALSAPRAPTPLQDEPQETEVEPIASSTLEAEPVISGVPATSSGGLKFMQDSEIDSTPFEEGAEWIEKADAIENEEEPDNGHVPEPAAPAEAGPLDWAAEDEHGLPPIAGLHAEFGTSGSATPAEQDVTPEAAHETANGHADSHGNPHGEVDDGFVTPGGRARGGRGRGGHRGGERGHGHRGEFRGFRGESRGGFRGEHGGFRGEHGGFRGEHGGFRGDRGGYRGAFRGEGGNRGGERGAFRGARGGGDWRGDGERGRGGRGRGRGDRGGPGGHHHQQPRPATPSTPA</sequence>
<organism evidence="2 3">
    <name type="scientific">Crepidotus variabilis</name>
    <dbReference type="NCBI Taxonomy" id="179855"/>
    <lineage>
        <taxon>Eukaryota</taxon>
        <taxon>Fungi</taxon>
        <taxon>Dikarya</taxon>
        <taxon>Basidiomycota</taxon>
        <taxon>Agaricomycotina</taxon>
        <taxon>Agaricomycetes</taxon>
        <taxon>Agaricomycetidae</taxon>
        <taxon>Agaricales</taxon>
        <taxon>Agaricineae</taxon>
        <taxon>Crepidotaceae</taxon>
        <taxon>Crepidotus</taxon>
    </lineage>
</organism>
<evidence type="ECO:0000313" key="3">
    <source>
        <dbReference type="Proteomes" id="UP000807306"/>
    </source>
</evidence>
<feature type="compositionally biased region" description="Polar residues" evidence="1">
    <location>
        <begin position="1"/>
        <end position="10"/>
    </location>
</feature>
<dbReference type="Proteomes" id="UP000807306">
    <property type="component" value="Unassembled WGS sequence"/>
</dbReference>
<proteinExistence type="predicted"/>
<feature type="region of interest" description="Disordered" evidence="1">
    <location>
        <begin position="1"/>
        <end position="69"/>
    </location>
</feature>
<evidence type="ECO:0000256" key="1">
    <source>
        <dbReference type="SAM" id="MobiDB-lite"/>
    </source>
</evidence>
<feature type="compositionally biased region" description="Basic and acidic residues" evidence="1">
    <location>
        <begin position="512"/>
        <end position="532"/>
    </location>
</feature>
<feature type="compositionally biased region" description="Basic and acidic residues" evidence="1">
    <location>
        <begin position="436"/>
        <end position="486"/>
    </location>
</feature>
<feature type="region of interest" description="Disordered" evidence="1">
    <location>
        <begin position="364"/>
        <end position="552"/>
    </location>
</feature>
<dbReference type="AlphaFoldDB" id="A0A9P6ECY5"/>
<reference evidence="2" key="1">
    <citation type="submission" date="2020-11" db="EMBL/GenBank/DDBJ databases">
        <authorList>
            <consortium name="DOE Joint Genome Institute"/>
            <person name="Ahrendt S."/>
            <person name="Riley R."/>
            <person name="Andreopoulos W."/>
            <person name="Labutti K."/>
            <person name="Pangilinan J."/>
            <person name="Ruiz-Duenas F.J."/>
            <person name="Barrasa J.M."/>
            <person name="Sanchez-Garcia M."/>
            <person name="Camarero S."/>
            <person name="Miyauchi S."/>
            <person name="Serrano A."/>
            <person name="Linde D."/>
            <person name="Babiker R."/>
            <person name="Drula E."/>
            <person name="Ayuso-Fernandez I."/>
            <person name="Pacheco R."/>
            <person name="Padilla G."/>
            <person name="Ferreira P."/>
            <person name="Barriuso J."/>
            <person name="Kellner H."/>
            <person name="Castanera R."/>
            <person name="Alfaro M."/>
            <person name="Ramirez L."/>
            <person name="Pisabarro A.G."/>
            <person name="Kuo A."/>
            <person name="Tritt A."/>
            <person name="Lipzen A."/>
            <person name="He G."/>
            <person name="Yan M."/>
            <person name="Ng V."/>
            <person name="Cullen D."/>
            <person name="Martin F."/>
            <person name="Rosso M.-N."/>
            <person name="Henrissat B."/>
            <person name="Hibbett D."/>
            <person name="Martinez A.T."/>
            <person name="Grigoriev I.V."/>
        </authorList>
    </citation>
    <scope>NUCLEOTIDE SEQUENCE</scope>
    <source>
        <strain evidence="2">CBS 506.95</strain>
    </source>
</reference>
<comment type="caution">
    <text evidence="2">The sequence shown here is derived from an EMBL/GenBank/DDBJ whole genome shotgun (WGS) entry which is preliminary data.</text>
</comment>
<dbReference type="OrthoDB" id="2409325at2759"/>
<feature type="compositionally biased region" description="Basic and acidic residues" evidence="1">
    <location>
        <begin position="405"/>
        <end position="415"/>
    </location>
</feature>
<name>A0A9P6ECY5_9AGAR</name>
<keyword evidence="3" id="KW-1185">Reference proteome</keyword>